<keyword evidence="1" id="KW-0732">Signal</keyword>
<protein>
    <recommendedName>
        <fullName evidence="4">LTXXQ motif family protein</fullName>
    </recommendedName>
</protein>
<name>A0A3R9YR60_9HYPH</name>
<gene>
    <name evidence="2" type="ORF">EJC49_17445</name>
</gene>
<proteinExistence type="predicted"/>
<dbReference type="AlphaFoldDB" id="A0A3R9YR60"/>
<evidence type="ECO:0000256" key="1">
    <source>
        <dbReference type="SAM" id="SignalP"/>
    </source>
</evidence>
<feature type="signal peptide" evidence="1">
    <location>
        <begin position="1"/>
        <end position="27"/>
    </location>
</feature>
<reference evidence="2 3" key="1">
    <citation type="submission" date="2018-12" db="EMBL/GenBank/DDBJ databases">
        <title>Mesorhizobium carbonis sp. nov., isolated from coal mine water.</title>
        <authorList>
            <person name="Xin W."/>
            <person name="Xu Z."/>
            <person name="Xiang F."/>
            <person name="Zhang J."/>
            <person name="Xi L."/>
            <person name="Liu J."/>
        </authorList>
    </citation>
    <scope>NUCLEOTIDE SEQUENCE [LARGE SCALE GENOMIC DNA]</scope>
    <source>
        <strain evidence="2 3">B2.3</strain>
    </source>
</reference>
<dbReference type="Proteomes" id="UP000278398">
    <property type="component" value="Unassembled WGS sequence"/>
</dbReference>
<evidence type="ECO:0008006" key="4">
    <source>
        <dbReference type="Google" id="ProtNLM"/>
    </source>
</evidence>
<feature type="chain" id="PRO_5018725483" description="LTXXQ motif family protein" evidence="1">
    <location>
        <begin position="28"/>
        <end position="167"/>
    </location>
</feature>
<dbReference type="OrthoDB" id="7950212at2"/>
<dbReference type="EMBL" id="RWKW01000068">
    <property type="protein sequence ID" value="RST85061.1"/>
    <property type="molecule type" value="Genomic_DNA"/>
</dbReference>
<dbReference type="RefSeq" id="WP_126701214.1">
    <property type="nucleotide sequence ID" value="NZ_RWKW01000068.1"/>
</dbReference>
<keyword evidence="3" id="KW-1185">Reference proteome</keyword>
<comment type="caution">
    <text evidence="2">The sequence shown here is derived from an EMBL/GenBank/DDBJ whole genome shotgun (WGS) entry which is preliminary data.</text>
</comment>
<accession>A0A3R9YR60</accession>
<evidence type="ECO:0000313" key="3">
    <source>
        <dbReference type="Proteomes" id="UP000278398"/>
    </source>
</evidence>
<sequence length="167" mass="18606">MNMMSKVFAILLAALALAMFLSSPSKALSAKEVERVVEVMEQLVEDLGDLAYDEEAAEIWFEEDAAYEGRIAEAGFSRQTWRQALDGTMKGYFAAIEQSKLDSVLGPLLEFESREGLTEAQRDTARALIADWRTKMADWRVQGAKDAGVVRPFASRIERALEQPAAR</sequence>
<organism evidence="2 3">
    <name type="scientific">Aquibium carbonis</name>
    <dbReference type="NCBI Taxonomy" id="2495581"/>
    <lineage>
        <taxon>Bacteria</taxon>
        <taxon>Pseudomonadati</taxon>
        <taxon>Pseudomonadota</taxon>
        <taxon>Alphaproteobacteria</taxon>
        <taxon>Hyphomicrobiales</taxon>
        <taxon>Phyllobacteriaceae</taxon>
        <taxon>Aquibium</taxon>
    </lineage>
</organism>
<evidence type="ECO:0000313" key="2">
    <source>
        <dbReference type="EMBL" id="RST85061.1"/>
    </source>
</evidence>